<accession>A0A318JFU5</accession>
<evidence type="ECO:0000256" key="1">
    <source>
        <dbReference type="SAM" id="Phobius"/>
    </source>
</evidence>
<dbReference type="EMBL" id="QJKC01000005">
    <property type="protein sequence ID" value="PXX49088.1"/>
    <property type="molecule type" value="Genomic_DNA"/>
</dbReference>
<protein>
    <recommendedName>
        <fullName evidence="2">DUF2062 domain-containing protein</fullName>
    </recommendedName>
</protein>
<dbReference type="Pfam" id="PF09835">
    <property type="entry name" value="DUF2062"/>
    <property type="match status" value="1"/>
</dbReference>
<feature type="domain" description="DUF2062" evidence="2">
    <location>
        <begin position="26"/>
        <end position="176"/>
    </location>
</feature>
<dbReference type="PANTHER" id="PTHR40547">
    <property type="entry name" value="SLL0298 PROTEIN"/>
    <property type="match status" value="1"/>
</dbReference>
<keyword evidence="1" id="KW-0812">Transmembrane</keyword>
<gene>
    <name evidence="3" type="ORF">DFR38_105131</name>
</gene>
<dbReference type="PANTHER" id="PTHR40547:SF1">
    <property type="entry name" value="SLL0298 PROTEIN"/>
    <property type="match status" value="1"/>
</dbReference>
<dbReference type="InterPro" id="IPR018639">
    <property type="entry name" value="DUF2062"/>
</dbReference>
<evidence type="ECO:0000259" key="2">
    <source>
        <dbReference type="Pfam" id="PF09835"/>
    </source>
</evidence>
<keyword evidence="4" id="KW-1185">Reference proteome</keyword>
<keyword evidence="1" id="KW-1133">Transmembrane helix</keyword>
<keyword evidence="1" id="KW-0472">Membrane</keyword>
<sequence length="185" mass="20355">MRCLRTTIRRLSAYRHQLLGRPGLGWLGRWLDQPACWAVQRRKVAQGVALGLLTGLLPGPPKRLATVLLALCLRVNLPAALLATLYSNPLTILPLYFLAYSCGLLLLGEPAAGTMSQPPSWEALPLEQWALQLAHWLLSLGWPLLLGLLVMGLGLALCGYVLVMLGWRCAVIRNWKNRKAARGSC</sequence>
<name>A0A318JFU5_9NEIS</name>
<dbReference type="AlphaFoldDB" id="A0A318JFU5"/>
<evidence type="ECO:0000313" key="3">
    <source>
        <dbReference type="EMBL" id="PXX49088.1"/>
    </source>
</evidence>
<organism evidence="3 4">
    <name type="scientific">Aquitalea magnusonii</name>
    <dbReference type="NCBI Taxonomy" id="332411"/>
    <lineage>
        <taxon>Bacteria</taxon>
        <taxon>Pseudomonadati</taxon>
        <taxon>Pseudomonadota</taxon>
        <taxon>Betaproteobacteria</taxon>
        <taxon>Neisseriales</taxon>
        <taxon>Chromobacteriaceae</taxon>
        <taxon>Aquitalea</taxon>
    </lineage>
</organism>
<comment type="caution">
    <text evidence="3">The sequence shown here is derived from an EMBL/GenBank/DDBJ whole genome shotgun (WGS) entry which is preliminary data.</text>
</comment>
<reference evidence="3 4" key="1">
    <citation type="submission" date="2018-05" db="EMBL/GenBank/DDBJ databases">
        <title>Genomic Encyclopedia of Type Strains, Phase IV (KMG-IV): sequencing the most valuable type-strain genomes for metagenomic binning, comparative biology and taxonomic classification.</title>
        <authorList>
            <person name="Goeker M."/>
        </authorList>
    </citation>
    <scope>NUCLEOTIDE SEQUENCE [LARGE SCALE GENOMIC DNA]</scope>
    <source>
        <strain evidence="3 4">DSM 25134</strain>
    </source>
</reference>
<evidence type="ECO:0000313" key="4">
    <source>
        <dbReference type="Proteomes" id="UP000248395"/>
    </source>
</evidence>
<proteinExistence type="predicted"/>
<dbReference type="Proteomes" id="UP000248395">
    <property type="component" value="Unassembled WGS sequence"/>
</dbReference>
<feature type="transmembrane region" description="Helical" evidence="1">
    <location>
        <begin position="133"/>
        <end position="163"/>
    </location>
</feature>
<feature type="transmembrane region" description="Helical" evidence="1">
    <location>
        <begin position="93"/>
        <end position="113"/>
    </location>
</feature>